<dbReference type="SUPFAM" id="SSF53955">
    <property type="entry name" value="Lysozyme-like"/>
    <property type="match status" value="1"/>
</dbReference>
<dbReference type="GO" id="GO:0016998">
    <property type="term" value="P:cell wall macromolecule catabolic process"/>
    <property type="evidence" value="ECO:0007669"/>
    <property type="project" value="InterPro"/>
</dbReference>
<evidence type="ECO:0000313" key="4">
    <source>
        <dbReference type="EMBL" id="GEQ76713.1"/>
    </source>
</evidence>
<evidence type="ECO:0000313" key="5">
    <source>
        <dbReference type="Proteomes" id="UP000323105"/>
    </source>
</evidence>
<evidence type="ECO:0000256" key="1">
    <source>
        <dbReference type="ARBA" id="ARBA00022529"/>
    </source>
</evidence>
<evidence type="ECO:0000256" key="2">
    <source>
        <dbReference type="ARBA" id="ARBA00022638"/>
    </source>
</evidence>
<sequence length="229" mass="24569">MRAFFVYASPSKVEGMANTLSLGKTVLRFGIPLVLGGGAYVTYISGYEDGPAKRDGRPQFKNVVYADALAAGLPTACLGLTKTASPVPVVLGDYWSDEQCLSVGSQVLAKGQAKVLNCINVPVSQPVLDAFSSHGHNNGEPSTCASRAMGLLNAKLYEEACDALAHAPSGTPVWSYTKTGKRNAKGEWEYRFVQGLYNRRLKERADCLLGVALLRANYDFATGTWKALP</sequence>
<dbReference type="PANTHER" id="PTHR38107:SF3">
    <property type="entry name" value="LYSOZYME RRRD-RELATED"/>
    <property type="match status" value="1"/>
</dbReference>
<dbReference type="GO" id="GO:0031640">
    <property type="term" value="P:killing of cells of another organism"/>
    <property type="evidence" value="ECO:0007669"/>
    <property type="project" value="UniProtKB-KW"/>
</dbReference>
<name>A0A5A7MG53_COMTE</name>
<comment type="catalytic activity">
    <reaction evidence="3">
        <text>Hydrolysis of (1-&gt;4)-beta-linkages between N-acetylmuramic acid and N-acetyl-D-glucosamine residues in a peptidoglycan and between N-acetyl-D-glucosamine residues in chitodextrins.</text>
        <dbReference type="EC" id="3.2.1.17"/>
    </reaction>
</comment>
<keyword evidence="2 3" id="KW-0081">Bacteriolytic enzyme</keyword>
<dbReference type="Gene3D" id="1.10.530.40">
    <property type="match status" value="1"/>
</dbReference>
<comment type="caution">
    <text evidence="4">The sequence shown here is derived from an EMBL/GenBank/DDBJ whole genome shotgun (WGS) entry which is preliminary data.</text>
</comment>
<dbReference type="InterPro" id="IPR023346">
    <property type="entry name" value="Lysozyme-like_dom_sf"/>
</dbReference>
<dbReference type="Pfam" id="PF00959">
    <property type="entry name" value="Phage_lysozyme"/>
    <property type="match status" value="1"/>
</dbReference>
<dbReference type="GO" id="GO:0042742">
    <property type="term" value="P:defense response to bacterium"/>
    <property type="evidence" value="ECO:0007669"/>
    <property type="project" value="UniProtKB-KW"/>
</dbReference>
<dbReference type="EMBL" id="BKBW01000007">
    <property type="protein sequence ID" value="GEQ76713.1"/>
    <property type="molecule type" value="Genomic_DNA"/>
</dbReference>
<dbReference type="PANTHER" id="PTHR38107">
    <property type="match status" value="1"/>
</dbReference>
<dbReference type="GO" id="GO:0009253">
    <property type="term" value="P:peptidoglycan catabolic process"/>
    <property type="evidence" value="ECO:0007669"/>
    <property type="project" value="InterPro"/>
</dbReference>
<evidence type="ECO:0000256" key="3">
    <source>
        <dbReference type="RuleBase" id="RU003788"/>
    </source>
</evidence>
<proteinExistence type="inferred from homology"/>
<keyword evidence="3" id="KW-0326">Glycosidase</keyword>
<reference evidence="4 5" key="1">
    <citation type="journal article" date="2019" name="Microbiol. Resour. Announc.">
        <title>Draft Genome Sequence of Comamonas testosteroni TA441, a Bacterium That Has a Cryptic Phenol Degradation Gene Cluster.</title>
        <authorList>
            <person name="Arai H."/>
            <person name="Ishii M."/>
        </authorList>
    </citation>
    <scope>NUCLEOTIDE SEQUENCE [LARGE SCALE GENOMIC DNA]</scope>
    <source>
        <strain evidence="4 5">TA441</strain>
    </source>
</reference>
<dbReference type="AlphaFoldDB" id="A0A5A7MG53"/>
<dbReference type="InterPro" id="IPR051018">
    <property type="entry name" value="Bacteriophage_GH24"/>
</dbReference>
<gene>
    <name evidence="4" type="ORF">CTTA_3718</name>
</gene>
<dbReference type="InterPro" id="IPR002196">
    <property type="entry name" value="Glyco_hydro_24"/>
</dbReference>
<dbReference type="EC" id="3.2.1.17" evidence="3"/>
<comment type="similarity">
    <text evidence="3">Belongs to the glycosyl hydrolase 24 family.</text>
</comment>
<accession>A0A5A7MG53</accession>
<organism evidence="4 5">
    <name type="scientific">Comamonas testosteroni</name>
    <name type="common">Pseudomonas testosteroni</name>
    <dbReference type="NCBI Taxonomy" id="285"/>
    <lineage>
        <taxon>Bacteria</taxon>
        <taxon>Pseudomonadati</taxon>
        <taxon>Pseudomonadota</taxon>
        <taxon>Betaproteobacteria</taxon>
        <taxon>Burkholderiales</taxon>
        <taxon>Comamonadaceae</taxon>
        <taxon>Comamonas</taxon>
    </lineage>
</organism>
<keyword evidence="3" id="KW-0378">Hydrolase</keyword>
<dbReference type="Proteomes" id="UP000323105">
    <property type="component" value="Unassembled WGS sequence"/>
</dbReference>
<keyword evidence="1 3" id="KW-0929">Antimicrobial</keyword>
<dbReference type="InterPro" id="IPR023347">
    <property type="entry name" value="Lysozyme_dom_sf"/>
</dbReference>
<protein>
    <recommendedName>
        <fullName evidence="3">Lysozyme</fullName>
        <ecNumber evidence="3">3.2.1.17</ecNumber>
    </recommendedName>
</protein>
<dbReference type="GO" id="GO:0003796">
    <property type="term" value="F:lysozyme activity"/>
    <property type="evidence" value="ECO:0007669"/>
    <property type="project" value="UniProtKB-EC"/>
</dbReference>